<evidence type="ECO:0000313" key="2">
    <source>
        <dbReference type="Proteomes" id="UP000236311"/>
    </source>
</evidence>
<dbReference type="RefSeq" id="WP_146040200.1">
    <property type="nucleotide sequence ID" value="NZ_JANJZD010000057.1"/>
</dbReference>
<dbReference type="AlphaFoldDB" id="A0A2K4ZPV4"/>
<protein>
    <submittedName>
        <fullName evidence="1">Uncharacterized protein</fullName>
    </submittedName>
</protein>
<evidence type="ECO:0000313" key="1">
    <source>
        <dbReference type="EMBL" id="SOY32466.1"/>
    </source>
</evidence>
<accession>A0A2K4ZPV4</accession>
<proteinExistence type="predicted"/>
<dbReference type="EMBL" id="OFSM01000052">
    <property type="protein sequence ID" value="SOY32466.1"/>
    <property type="molecule type" value="Genomic_DNA"/>
</dbReference>
<dbReference type="Proteomes" id="UP000236311">
    <property type="component" value="Unassembled WGS sequence"/>
</dbReference>
<gene>
    <name evidence="1" type="ORF">AMURIS_05231</name>
</gene>
<reference evidence="1 2" key="1">
    <citation type="submission" date="2018-01" db="EMBL/GenBank/DDBJ databases">
        <authorList>
            <person name="Gaut B.S."/>
            <person name="Morton B.R."/>
            <person name="Clegg M.T."/>
            <person name="Duvall M.R."/>
        </authorList>
    </citation>
    <scope>NUCLEOTIDE SEQUENCE [LARGE SCALE GENOMIC DNA]</scope>
    <source>
        <strain evidence="1">GP69</strain>
    </source>
</reference>
<sequence>MKEQGKWIPREGYSLTLEEIHFLFDDYLNNYNGDDQLQTRRTVKDIEELRSWITNAAIRGKRL</sequence>
<name>A0A2K4ZPV4_9FIRM</name>
<organism evidence="1 2">
    <name type="scientific">Acetatifactor muris</name>
    <dbReference type="NCBI Taxonomy" id="879566"/>
    <lineage>
        <taxon>Bacteria</taxon>
        <taxon>Bacillati</taxon>
        <taxon>Bacillota</taxon>
        <taxon>Clostridia</taxon>
        <taxon>Lachnospirales</taxon>
        <taxon>Lachnospiraceae</taxon>
        <taxon>Acetatifactor</taxon>
    </lineage>
</organism>
<keyword evidence="2" id="KW-1185">Reference proteome</keyword>